<dbReference type="GO" id="GO:0022038">
    <property type="term" value="P:corpus callosum development"/>
    <property type="evidence" value="ECO:0007669"/>
    <property type="project" value="Ensembl"/>
</dbReference>
<evidence type="ECO:0000256" key="10">
    <source>
        <dbReference type="ARBA" id="ARBA00023170"/>
    </source>
</evidence>
<evidence type="ECO:0000256" key="9">
    <source>
        <dbReference type="ARBA" id="ARBA00023136"/>
    </source>
</evidence>
<dbReference type="RefSeq" id="XP_036717378.1">
    <property type="nucleotide sequence ID" value="XM_036861483.1"/>
</dbReference>
<dbReference type="PANTHER" id="PTHR24369">
    <property type="entry name" value="ANTIGEN BSP, PUTATIVE-RELATED"/>
    <property type="match status" value="1"/>
</dbReference>
<keyword evidence="9" id="KW-0472">Membrane</keyword>
<evidence type="ECO:0000256" key="7">
    <source>
        <dbReference type="ARBA" id="ARBA00022729"/>
    </source>
</evidence>
<keyword evidence="6" id="KW-0433">Leucine-rich repeat</keyword>
<proteinExistence type="inferred from homology"/>
<dbReference type="SMART" id="SM00369">
    <property type="entry name" value="LRR_TYP"/>
    <property type="match status" value="8"/>
</dbReference>
<dbReference type="CTD" id="349667"/>
<evidence type="ECO:0000256" key="14">
    <source>
        <dbReference type="ARBA" id="ARBA00038236"/>
    </source>
</evidence>
<feature type="region of interest" description="Disordered" evidence="15">
    <location>
        <begin position="308"/>
        <end position="399"/>
    </location>
</feature>
<dbReference type="AlphaFoldDB" id="A0A8B8Y4Z0"/>
<comment type="similarity">
    <text evidence="14">Belongs to the Nogo receptor family.</text>
</comment>
<dbReference type="GeneTree" id="ENSGT00940000158505"/>
<dbReference type="KEGG" id="bmus:118899670"/>
<keyword evidence="5" id="KW-1003">Cell membrane</keyword>
<keyword evidence="12" id="KW-0966">Cell projection</keyword>
<dbReference type="GO" id="GO:0045121">
    <property type="term" value="C:membrane raft"/>
    <property type="evidence" value="ECO:0007669"/>
    <property type="project" value="UniProtKB-SubCell"/>
</dbReference>
<keyword evidence="11" id="KW-0325">Glycoprotein</keyword>
<dbReference type="OMA" id="LHAVPTW"/>
<feature type="compositionally biased region" description="Basic and acidic residues" evidence="15">
    <location>
        <begin position="351"/>
        <end position="360"/>
    </location>
</feature>
<dbReference type="GeneID" id="118899670"/>
<feature type="chain" id="PRO_5044668217" evidence="16">
    <location>
        <begin position="31"/>
        <end position="420"/>
    </location>
</feature>
<accession>A0A8B8Y4Z0</accession>
<gene>
    <name evidence="18 20" type="primary">RTN4RL2</name>
</gene>
<dbReference type="Pfam" id="PF13855">
    <property type="entry name" value="LRR_8"/>
    <property type="match status" value="2"/>
</dbReference>
<protein>
    <submittedName>
        <fullName evidence="18 20">Reticulon-4 receptor-like 2</fullName>
    </submittedName>
</protein>
<dbReference type="SMART" id="SM00082">
    <property type="entry name" value="LRRCT"/>
    <property type="match status" value="1"/>
</dbReference>
<dbReference type="Ensembl" id="ENSBMST00010009035.1">
    <property type="protein sequence ID" value="ENSBMSP00010008092.1"/>
    <property type="gene ID" value="ENSBMSG00010006000.1"/>
</dbReference>
<name>A0A8B8Y4Z0_BALMU</name>
<evidence type="ECO:0000256" key="1">
    <source>
        <dbReference type="ARBA" id="ARBA00004285"/>
    </source>
</evidence>
<reference evidence="20" key="2">
    <citation type="submission" date="2025-04" db="UniProtKB">
        <authorList>
            <consortium name="RefSeq"/>
        </authorList>
    </citation>
    <scope>IDENTIFICATION</scope>
    <source>
        <tissue evidence="20">Epidermis and Blubber</tissue>
    </source>
</reference>
<reference evidence="18" key="1">
    <citation type="submission" date="2023-09" db="UniProtKB">
        <authorList>
            <consortium name="Ensembl"/>
        </authorList>
    </citation>
    <scope>IDENTIFICATION</scope>
</reference>
<evidence type="ECO:0000313" key="19">
    <source>
        <dbReference type="Proteomes" id="UP000694857"/>
    </source>
</evidence>
<evidence type="ECO:0000256" key="5">
    <source>
        <dbReference type="ARBA" id="ARBA00022475"/>
    </source>
</evidence>
<dbReference type="GO" id="GO:0043204">
    <property type="term" value="C:perikaryon"/>
    <property type="evidence" value="ECO:0007669"/>
    <property type="project" value="UniProtKB-SubCell"/>
</dbReference>
<keyword evidence="13" id="KW-0449">Lipoprotein</keyword>
<dbReference type="InterPro" id="IPR001611">
    <property type="entry name" value="Leu-rich_rpt"/>
</dbReference>
<evidence type="ECO:0000313" key="18">
    <source>
        <dbReference type="Ensembl" id="ENSBMSP00010008092.1"/>
    </source>
</evidence>
<evidence type="ECO:0000256" key="2">
    <source>
        <dbReference type="ARBA" id="ARBA00004316"/>
    </source>
</evidence>
<dbReference type="InterPro" id="IPR050541">
    <property type="entry name" value="LRR_TM_domain-containing"/>
</dbReference>
<evidence type="ECO:0000256" key="15">
    <source>
        <dbReference type="SAM" id="MobiDB-lite"/>
    </source>
</evidence>
<dbReference type="Gene3D" id="3.80.10.10">
    <property type="entry name" value="Ribonuclease Inhibitor"/>
    <property type="match status" value="1"/>
</dbReference>
<dbReference type="GO" id="GO:0009986">
    <property type="term" value="C:cell surface"/>
    <property type="evidence" value="ECO:0007669"/>
    <property type="project" value="Ensembl"/>
</dbReference>
<dbReference type="Proteomes" id="UP000694857">
    <property type="component" value="Chromosome 8"/>
</dbReference>
<sequence>MLPGLRSLLQGPAPACLLLMLLALPPAAPSCPMLCTCYSSPPTVSCQANNFSSVPLSLPPSTQRLFLQNNLIRTLRPGTFGPNLLTLWLFSNNLSAIYPGTFRHLQALEELDLGDNRHLRSLEPDTFQGLERLQSLHLYRCQLSSLPGNIFRGLASLQYLYLQENSLLHLQDDLFADLANLSHLFLHGNRLRLLTEHVFRGLGSLDRLLLHGNRLQGVHRAAFRGLSRLTILYLFNNSLASLPGEALADLPALEFLRLNANPWACDCRARPLWAWFQRARVSSSDVTCATPPERQGRDLRALREADFQACPPAVPTRPGSRARGNSSSNHLYGVAEAGAPPADPSTLYRDLPAEDPRGRQGGDAPTEDDYWEGYGGEDQRGEQTCPGAACQATPDSRGPALSAGLRTPLLCLLLLVPHHL</sequence>
<dbReference type="GO" id="GO:0098552">
    <property type="term" value="C:side of membrane"/>
    <property type="evidence" value="ECO:0007669"/>
    <property type="project" value="UniProtKB-KW"/>
</dbReference>
<evidence type="ECO:0000256" key="8">
    <source>
        <dbReference type="ARBA" id="ARBA00022737"/>
    </source>
</evidence>
<dbReference type="PANTHER" id="PTHR24369:SF196">
    <property type="entry name" value="RETICULON 4 RECEPTOR LIKE 1"/>
    <property type="match status" value="1"/>
</dbReference>
<organism evidence="19 20">
    <name type="scientific">Balaenoptera musculus</name>
    <name type="common">Blue whale</name>
    <dbReference type="NCBI Taxonomy" id="9771"/>
    <lineage>
        <taxon>Eukaryota</taxon>
        <taxon>Metazoa</taxon>
        <taxon>Chordata</taxon>
        <taxon>Craniata</taxon>
        <taxon>Vertebrata</taxon>
        <taxon>Euteleostomi</taxon>
        <taxon>Mammalia</taxon>
        <taxon>Eutheria</taxon>
        <taxon>Laurasiatheria</taxon>
        <taxon>Artiodactyla</taxon>
        <taxon>Whippomorpha</taxon>
        <taxon>Cetacea</taxon>
        <taxon>Mysticeti</taxon>
        <taxon>Balaenopteridae</taxon>
        <taxon>Balaenoptera</taxon>
    </lineage>
</organism>
<keyword evidence="8" id="KW-0677">Repeat</keyword>
<evidence type="ECO:0000256" key="16">
    <source>
        <dbReference type="SAM" id="SignalP"/>
    </source>
</evidence>
<dbReference type="GO" id="GO:0005886">
    <property type="term" value="C:plasma membrane"/>
    <property type="evidence" value="ECO:0007669"/>
    <property type="project" value="UniProtKB-SubCell"/>
</dbReference>
<keyword evidence="10" id="KW-0675">Receptor</keyword>
<dbReference type="GO" id="GO:0038023">
    <property type="term" value="F:signaling receptor activity"/>
    <property type="evidence" value="ECO:0007669"/>
    <property type="project" value="Ensembl"/>
</dbReference>
<dbReference type="OrthoDB" id="6363818at2759"/>
<evidence type="ECO:0000259" key="17">
    <source>
        <dbReference type="SMART" id="SM00082"/>
    </source>
</evidence>
<evidence type="ECO:0000256" key="3">
    <source>
        <dbReference type="ARBA" id="ARBA00004484"/>
    </source>
</evidence>
<dbReference type="SUPFAM" id="SSF52058">
    <property type="entry name" value="L domain-like"/>
    <property type="match status" value="1"/>
</dbReference>
<evidence type="ECO:0000313" key="20">
    <source>
        <dbReference type="RefSeq" id="XP_036717378.1"/>
    </source>
</evidence>
<dbReference type="GO" id="GO:0010977">
    <property type="term" value="P:negative regulation of neuron projection development"/>
    <property type="evidence" value="ECO:0007669"/>
    <property type="project" value="Ensembl"/>
</dbReference>
<evidence type="ECO:0000256" key="12">
    <source>
        <dbReference type="ARBA" id="ARBA00023273"/>
    </source>
</evidence>
<keyword evidence="7 16" id="KW-0732">Signal</keyword>
<dbReference type="GO" id="GO:0042995">
    <property type="term" value="C:cell projection"/>
    <property type="evidence" value="ECO:0007669"/>
    <property type="project" value="UniProtKB-SubCell"/>
</dbReference>
<dbReference type="InterPro" id="IPR032675">
    <property type="entry name" value="LRR_dom_sf"/>
</dbReference>
<dbReference type="InterPro" id="IPR000483">
    <property type="entry name" value="Cys-rich_flank_reg_C"/>
</dbReference>
<evidence type="ECO:0000256" key="13">
    <source>
        <dbReference type="ARBA" id="ARBA00023288"/>
    </source>
</evidence>
<feature type="domain" description="LRRCT" evidence="17">
    <location>
        <begin position="261"/>
        <end position="311"/>
    </location>
</feature>
<feature type="signal peptide" evidence="16">
    <location>
        <begin position="1"/>
        <end position="30"/>
    </location>
</feature>
<dbReference type="InterPro" id="IPR003591">
    <property type="entry name" value="Leu-rich_rpt_typical-subtyp"/>
</dbReference>
<evidence type="ECO:0000256" key="6">
    <source>
        <dbReference type="ARBA" id="ARBA00022614"/>
    </source>
</evidence>
<keyword evidence="19" id="KW-1185">Reference proteome</keyword>
<comment type="subcellular location">
    <subcellularLocation>
        <location evidence="4">Cell membrane</location>
        <topology evidence="4">Lipid-anchor</topology>
        <topology evidence="4">GPI-anchor</topology>
    </subcellularLocation>
    <subcellularLocation>
        <location evidence="2">Cell projection</location>
    </subcellularLocation>
    <subcellularLocation>
        <location evidence="1">Membrane raft</location>
    </subcellularLocation>
    <subcellularLocation>
        <location evidence="3">Perikaryon</location>
    </subcellularLocation>
</comment>
<evidence type="ECO:0000256" key="11">
    <source>
        <dbReference type="ARBA" id="ARBA00023180"/>
    </source>
</evidence>
<evidence type="ECO:0000256" key="4">
    <source>
        <dbReference type="ARBA" id="ARBA00004609"/>
    </source>
</evidence>
<dbReference type="FunFam" id="3.80.10.10:FF:000018">
    <property type="entry name" value="Reticulon 4 receptor"/>
    <property type="match status" value="1"/>
</dbReference>